<feature type="region of interest" description="Disordered" evidence="5">
    <location>
        <begin position="1"/>
        <end position="103"/>
    </location>
</feature>
<evidence type="ECO:0000313" key="7">
    <source>
        <dbReference type="EMBL" id="RCK54575.1"/>
    </source>
</evidence>
<evidence type="ECO:0000256" key="5">
    <source>
        <dbReference type="SAM" id="MobiDB-lite"/>
    </source>
</evidence>
<feature type="region of interest" description="Disordered" evidence="5">
    <location>
        <begin position="613"/>
        <end position="650"/>
    </location>
</feature>
<comment type="caution">
    <text evidence="7">The sequence shown here is derived from an EMBL/GenBank/DDBJ whole genome shotgun (WGS) entry which is preliminary data.</text>
</comment>
<feature type="compositionally biased region" description="Basic and acidic residues" evidence="5">
    <location>
        <begin position="627"/>
        <end position="645"/>
    </location>
</feature>
<dbReference type="OrthoDB" id="442460at2759"/>
<dbReference type="PANTHER" id="PTHR46915:SF2">
    <property type="entry name" value="UBIQUITIN-LIKE PROTEASE 4"/>
    <property type="match status" value="1"/>
</dbReference>
<accession>A0A367XLR1</accession>
<feature type="compositionally biased region" description="Basic and acidic residues" evidence="5">
    <location>
        <begin position="1"/>
        <end position="11"/>
    </location>
</feature>
<evidence type="ECO:0000313" key="8">
    <source>
        <dbReference type="Proteomes" id="UP000253472"/>
    </source>
</evidence>
<dbReference type="EMBL" id="QLNQ01000030">
    <property type="protein sequence ID" value="RCK54575.1"/>
    <property type="molecule type" value="Genomic_DNA"/>
</dbReference>
<dbReference type="GO" id="GO:0008234">
    <property type="term" value="F:cysteine-type peptidase activity"/>
    <property type="evidence" value="ECO:0007669"/>
    <property type="project" value="UniProtKB-KW"/>
</dbReference>
<evidence type="ECO:0000256" key="4">
    <source>
        <dbReference type="ARBA" id="ARBA00022807"/>
    </source>
</evidence>
<organism evidence="7 8">
    <name type="scientific">Candida viswanathii</name>
    <dbReference type="NCBI Taxonomy" id="5486"/>
    <lineage>
        <taxon>Eukaryota</taxon>
        <taxon>Fungi</taxon>
        <taxon>Dikarya</taxon>
        <taxon>Ascomycota</taxon>
        <taxon>Saccharomycotina</taxon>
        <taxon>Pichiomycetes</taxon>
        <taxon>Debaryomycetaceae</taxon>
        <taxon>Candida/Lodderomyces clade</taxon>
        <taxon>Candida</taxon>
    </lineage>
</organism>
<dbReference type="Proteomes" id="UP000253472">
    <property type="component" value="Unassembled WGS sequence"/>
</dbReference>
<evidence type="ECO:0000256" key="3">
    <source>
        <dbReference type="ARBA" id="ARBA00022801"/>
    </source>
</evidence>
<proteinExistence type="inferred from homology"/>
<dbReference type="STRING" id="5486.A0A367XLR1"/>
<feature type="compositionally biased region" description="Basic and acidic residues" evidence="5">
    <location>
        <begin position="66"/>
        <end position="81"/>
    </location>
</feature>
<feature type="compositionally biased region" description="Low complexity" evidence="5">
    <location>
        <begin position="85"/>
        <end position="97"/>
    </location>
</feature>
<dbReference type="GO" id="GO:0016926">
    <property type="term" value="P:protein desumoylation"/>
    <property type="evidence" value="ECO:0007669"/>
    <property type="project" value="UniProtKB-ARBA"/>
</dbReference>
<dbReference type="InterPro" id="IPR038765">
    <property type="entry name" value="Papain-like_cys_pep_sf"/>
</dbReference>
<dbReference type="GO" id="GO:0006508">
    <property type="term" value="P:proteolysis"/>
    <property type="evidence" value="ECO:0007669"/>
    <property type="project" value="UniProtKB-KW"/>
</dbReference>
<dbReference type="GO" id="GO:0019783">
    <property type="term" value="F:ubiquitin-like protein peptidase activity"/>
    <property type="evidence" value="ECO:0007669"/>
    <property type="project" value="UniProtKB-ARBA"/>
</dbReference>
<dbReference type="Pfam" id="PF02902">
    <property type="entry name" value="Peptidase_C48"/>
    <property type="match status" value="1"/>
</dbReference>
<dbReference type="PROSITE" id="PS50600">
    <property type="entry name" value="ULP_PROTEASE"/>
    <property type="match status" value="1"/>
</dbReference>
<keyword evidence="3" id="KW-0378">Hydrolase</keyword>
<evidence type="ECO:0000259" key="6">
    <source>
        <dbReference type="PROSITE" id="PS50600"/>
    </source>
</evidence>
<comment type="similarity">
    <text evidence="1">Belongs to the peptidase C48 family.</text>
</comment>
<evidence type="ECO:0000256" key="1">
    <source>
        <dbReference type="ARBA" id="ARBA00005234"/>
    </source>
</evidence>
<evidence type="ECO:0000256" key="2">
    <source>
        <dbReference type="ARBA" id="ARBA00022670"/>
    </source>
</evidence>
<gene>
    <name evidence="7" type="primary">ULP2_1</name>
    <name evidence="7" type="ORF">Cantr_04843</name>
</gene>
<dbReference type="AlphaFoldDB" id="A0A367XLR1"/>
<keyword evidence="8" id="KW-1185">Reference proteome</keyword>
<dbReference type="PANTHER" id="PTHR46915">
    <property type="entry name" value="UBIQUITIN-LIKE PROTEASE 4-RELATED"/>
    <property type="match status" value="1"/>
</dbReference>
<keyword evidence="2 7" id="KW-0645">Protease</keyword>
<dbReference type="Gene3D" id="3.40.395.10">
    <property type="entry name" value="Adenoviral Proteinase, Chain A"/>
    <property type="match status" value="1"/>
</dbReference>
<keyword evidence="4" id="KW-0788">Thiol protease</keyword>
<sequence>MSDIKKKDYPSLRRKGASIGGGGNYTPFNTLEKTSRVPISESQRAQDSAVDVKGTTLIGNPTVLGDPHRTMERAQARRERLSGLTTSSTRPVLTSSSSKEHSEGVLDCYGSSIDAQELGLNDEPAVSIDLKSLRKVNGEFFRTGNNNHLSMGIAKDGQFICMYREGTPKSGYVIDMEKQLKSLSFALESIVIELNDLKDTIIATHYGRDQEIREYFQKNPCDKVDPSKTLSDAALDKINQKVEGVINPSYQERLDEIISSRNDQVLDEMFSKLRTRRAKKAFWDNITQGKATAEDSLNDKDPPVIESIFLDDDYVPWEEPANFDPDLQYVFPDGKLFRVAHNDFATLYNNSWINDAVMDFCIKYDIEEAIEAGIVKRDEIHAFNSFFYTKLSTQTKLRGEPDYYQNIKRWVQKLDLMSIPYLVMPINEKHHWYCCIIRGLPGLLQSALKSKKDESNTTKNSTPELSRETSFQEPQASSQLPPSGSETDEQPKKECAEIFVFDSLGLKRDNVRNPLRSFIIDYCKDKYDVEIQKDQIRVISARVPRQNNYNDCGMHVIYNVKKWLFNLEACESLWKKHQFSVQRSIFVTEERNNIRRHWIDLFLQLHSQQQASEAKLSGDGTANGDSSSKEQERPKEPGPTDKEKKDDDDDDDVIEIIEEKKIAWVTSPTTAIASRTRNSLGRAFEPKFENNYLNETYAHQSVPPYVVKTLNAVLPQRTLHLEMNVKKLIERFINKVKRGPYTKDDAKESFVAEFRAAMEESETGNRPKNKSFKIEEQVTSGVSHLTIAPGTFFTKLANGARQKLLDPKTAHFLTEKSITRHQQLQEVEAEVSKESSKTLLESPTRQGEGGTLEGNRPSTRFRDRENARGIVDMLQVNTGQSPKRRRLE</sequence>
<name>A0A367XLR1_9ASCO</name>
<feature type="region of interest" description="Disordered" evidence="5">
    <location>
        <begin position="451"/>
        <end position="490"/>
    </location>
</feature>
<reference evidence="7 8" key="1">
    <citation type="submission" date="2018-06" db="EMBL/GenBank/DDBJ databases">
        <title>Whole genome sequencing of Candida tropicalis (genome annotated by CSBL at Korea University).</title>
        <authorList>
            <person name="Ahn J."/>
        </authorList>
    </citation>
    <scope>NUCLEOTIDE SEQUENCE [LARGE SCALE GENOMIC DNA]</scope>
    <source>
        <strain evidence="7 8">ATCC 20962</strain>
    </source>
</reference>
<feature type="domain" description="Ubiquitin-like protease family profile" evidence="6">
    <location>
        <begin position="337"/>
        <end position="563"/>
    </location>
</feature>
<dbReference type="InterPro" id="IPR003653">
    <property type="entry name" value="Peptidase_C48_C"/>
</dbReference>
<dbReference type="SUPFAM" id="SSF54001">
    <property type="entry name" value="Cysteine proteinases"/>
    <property type="match status" value="1"/>
</dbReference>
<feature type="region of interest" description="Disordered" evidence="5">
    <location>
        <begin position="827"/>
        <end position="888"/>
    </location>
</feature>
<feature type="compositionally biased region" description="Polar residues" evidence="5">
    <location>
        <begin position="457"/>
        <end position="485"/>
    </location>
</feature>
<protein>
    <submittedName>
        <fullName evidence="7">Ubiquitin-like-specific protease 2</fullName>
    </submittedName>
</protein>